<dbReference type="OMA" id="FFKHRTK"/>
<organism evidence="2">
    <name type="scientific">Harpegnathos saltator</name>
    <name type="common">Jerdon's jumping ant</name>
    <dbReference type="NCBI Taxonomy" id="610380"/>
    <lineage>
        <taxon>Eukaryota</taxon>
        <taxon>Metazoa</taxon>
        <taxon>Ecdysozoa</taxon>
        <taxon>Arthropoda</taxon>
        <taxon>Hexapoda</taxon>
        <taxon>Insecta</taxon>
        <taxon>Pterygota</taxon>
        <taxon>Neoptera</taxon>
        <taxon>Endopterygota</taxon>
        <taxon>Hymenoptera</taxon>
        <taxon>Apocrita</taxon>
        <taxon>Aculeata</taxon>
        <taxon>Formicoidea</taxon>
        <taxon>Formicidae</taxon>
        <taxon>Ponerinae</taxon>
        <taxon>Ponerini</taxon>
        <taxon>Harpegnathos</taxon>
    </lineage>
</organism>
<evidence type="ECO:0000313" key="1">
    <source>
        <dbReference type="EMBL" id="EFN86800.1"/>
    </source>
</evidence>
<dbReference type="AlphaFoldDB" id="E2BBX6"/>
<dbReference type="STRING" id="610380.E2BBX6"/>
<dbReference type="InParanoid" id="E2BBX6"/>
<gene>
    <name evidence="1" type="ORF">EAI_01163</name>
</gene>
<proteinExistence type="predicted"/>
<keyword evidence="2" id="KW-1185">Reference proteome</keyword>
<evidence type="ECO:0000313" key="2">
    <source>
        <dbReference type="Proteomes" id="UP000008237"/>
    </source>
</evidence>
<dbReference type="Proteomes" id="UP000008237">
    <property type="component" value="Unassembled WGS sequence"/>
</dbReference>
<protein>
    <submittedName>
        <fullName evidence="1">Uncharacterized protein</fullName>
    </submittedName>
</protein>
<dbReference type="OrthoDB" id="6101901at2759"/>
<sequence length="119" mass="13487">MASKSCDLEKLKYPRFIKHRTKVREIRGFKPEYISTAIGFGKREGPTAAPDFGSREEILLSLLRSFPRSGIPAKMLLPAMRTNPTLVSKLMQLSIQNADQGDEKAMIEHSKSERIYGLY</sequence>
<dbReference type="EMBL" id="GL447175">
    <property type="protein sequence ID" value="EFN86800.1"/>
    <property type="molecule type" value="Genomic_DNA"/>
</dbReference>
<reference evidence="1 2" key="1">
    <citation type="journal article" date="2010" name="Science">
        <title>Genomic comparison of the ants Camponotus floridanus and Harpegnathos saltator.</title>
        <authorList>
            <person name="Bonasio R."/>
            <person name="Zhang G."/>
            <person name="Ye C."/>
            <person name="Mutti N.S."/>
            <person name="Fang X."/>
            <person name="Qin N."/>
            <person name="Donahue G."/>
            <person name="Yang P."/>
            <person name="Li Q."/>
            <person name="Li C."/>
            <person name="Zhang P."/>
            <person name="Huang Z."/>
            <person name="Berger S.L."/>
            <person name="Reinberg D."/>
            <person name="Wang J."/>
            <person name="Liebig J."/>
        </authorList>
    </citation>
    <scope>NUCLEOTIDE SEQUENCE [LARGE SCALE GENOMIC DNA]</scope>
    <source>
        <strain evidence="1 2">R22 G/1</strain>
    </source>
</reference>
<name>E2BBX6_HARSA</name>
<accession>E2BBX6</accession>